<feature type="domain" description="Formyl transferase C-terminal" evidence="10">
    <location>
        <begin position="206"/>
        <end position="303"/>
    </location>
</feature>
<evidence type="ECO:0000259" key="9">
    <source>
        <dbReference type="Pfam" id="PF00551"/>
    </source>
</evidence>
<dbReference type="InterPro" id="IPR036477">
    <property type="entry name" value="Formyl_transf_N_sf"/>
</dbReference>
<dbReference type="FunFam" id="3.40.50.170:FF:000004">
    <property type="entry name" value="Methionyl-tRNA formyltransferase"/>
    <property type="match status" value="1"/>
</dbReference>
<protein>
    <recommendedName>
        <fullName evidence="4 8">Methionyl-tRNA formyltransferase</fullName>
        <ecNumber evidence="3 8">2.1.2.9</ecNumber>
    </recommendedName>
</protein>
<evidence type="ECO:0000313" key="11">
    <source>
        <dbReference type="EMBL" id="SEI47715.1"/>
    </source>
</evidence>
<evidence type="ECO:0000256" key="2">
    <source>
        <dbReference type="ARBA" id="ARBA00010699"/>
    </source>
</evidence>
<keyword evidence="6 8" id="KW-0648">Protein biosynthesis</keyword>
<dbReference type="InterPro" id="IPR044135">
    <property type="entry name" value="Met-tRNA-FMT_C"/>
</dbReference>
<dbReference type="InterPro" id="IPR005793">
    <property type="entry name" value="Formyl_trans_C"/>
</dbReference>
<dbReference type="AlphaFoldDB" id="A0A1H6R7W2"/>
<feature type="binding site" evidence="8">
    <location>
        <begin position="111"/>
        <end position="114"/>
    </location>
    <ligand>
        <name>(6S)-5,6,7,8-tetrahydrofolate</name>
        <dbReference type="ChEBI" id="CHEBI:57453"/>
    </ligand>
</feature>
<dbReference type="GO" id="GO:0005829">
    <property type="term" value="C:cytosol"/>
    <property type="evidence" value="ECO:0007669"/>
    <property type="project" value="TreeGrafter"/>
</dbReference>
<organism evidence="11 12">
    <name type="scientific">Alkalibacterium gilvum</name>
    <dbReference type="NCBI Taxonomy" id="1130080"/>
    <lineage>
        <taxon>Bacteria</taxon>
        <taxon>Bacillati</taxon>
        <taxon>Bacillota</taxon>
        <taxon>Bacilli</taxon>
        <taxon>Lactobacillales</taxon>
        <taxon>Carnobacteriaceae</taxon>
        <taxon>Alkalibacterium</taxon>
    </lineage>
</organism>
<evidence type="ECO:0000256" key="6">
    <source>
        <dbReference type="ARBA" id="ARBA00022917"/>
    </source>
</evidence>
<dbReference type="STRING" id="1130080.SAMN04488113_10116"/>
<evidence type="ECO:0000256" key="4">
    <source>
        <dbReference type="ARBA" id="ARBA00016014"/>
    </source>
</evidence>
<comment type="catalytic activity">
    <reaction evidence="7 8">
        <text>L-methionyl-tRNA(fMet) + (6R)-10-formyltetrahydrofolate = N-formyl-L-methionyl-tRNA(fMet) + (6S)-5,6,7,8-tetrahydrofolate + H(+)</text>
        <dbReference type="Rhea" id="RHEA:24380"/>
        <dbReference type="Rhea" id="RHEA-COMP:9952"/>
        <dbReference type="Rhea" id="RHEA-COMP:9953"/>
        <dbReference type="ChEBI" id="CHEBI:15378"/>
        <dbReference type="ChEBI" id="CHEBI:57453"/>
        <dbReference type="ChEBI" id="CHEBI:78530"/>
        <dbReference type="ChEBI" id="CHEBI:78844"/>
        <dbReference type="ChEBI" id="CHEBI:195366"/>
        <dbReference type="EC" id="2.1.2.9"/>
    </reaction>
</comment>
<dbReference type="NCBIfam" id="TIGR00460">
    <property type="entry name" value="fmt"/>
    <property type="match status" value="1"/>
</dbReference>
<dbReference type="Gene3D" id="3.10.25.10">
    <property type="entry name" value="Formyl transferase, C-terminal domain"/>
    <property type="match status" value="1"/>
</dbReference>
<evidence type="ECO:0000256" key="3">
    <source>
        <dbReference type="ARBA" id="ARBA00012261"/>
    </source>
</evidence>
<dbReference type="FunFam" id="3.40.50.12230:FF:000001">
    <property type="entry name" value="Methionyl-tRNA formyltransferase"/>
    <property type="match status" value="1"/>
</dbReference>
<dbReference type="InterPro" id="IPR037022">
    <property type="entry name" value="Formyl_trans_C_sf"/>
</dbReference>
<dbReference type="CDD" id="cd08704">
    <property type="entry name" value="Met_tRNA_FMT_C"/>
    <property type="match status" value="1"/>
</dbReference>
<dbReference type="InterPro" id="IPR002376">
    <property type="entry name" value="Formyl_transf_N"/>
</dbReference>
<dbReference type="GO" id="GO:0004479">
    <property type="term" value="F:methionyl-tRNA formyltransferase activity"/>
    <property type="evidence" value="ECO:0007669"/>
    <property type="project" value="UniProtKB-UniRule"/>
</dbReference>
<name>A0A1H6R7W2_9LACT</name>
<sequence length="316" mass="35257">MYKVIFMGTPEFSVPILEALLESELCEVIGVVTQPDRKIGRKKKLTPPPVKKKALTREIPVFQPEKLSGSNELNEVLALNPDLVISAAYGQYVPTILLHTPRFKAINVHASLLPKYRGAAPIHYALIKGESETGVTIMYMEKEMDAGDILSQRQLPIEPSDTVGSLFEKLSLLGRDLLMDTLPKLFNDEITPKQQVDSEVTFAPMIKPSEERIDWNESAEKINSKIRGMNPFPGTHTLLNGQRFKLWKAEPLEEKSNKGPGTIIVLNKNECVVACGKDTALSLQEVQPFGKPKMPVKDFLAGALNYLKEGMRFDNE</sequence>
<dbReference type="PANTHER" id="PTHR11138">
    <property type="entry name" value="METHIONYL-TRNA FORMYLTRANSFERASE"/>
    <property type="match status" value="1"/>
</dbReference>
<dbReference type="SUPFAM" id="SSF53328">
    <property type="entry name" value="Formyltransferase"/>
    <property type="match status" value="1"/>
</dbReference>
<evidence type="ECO:0000256" key="7">
    <source>
        <dbReference type="ARBA" id="ARBA00048558"/>
    </source>
</evidence>
<dbReference type="EC" id="2.1.2.9" evidence="3 8"/>
<reference evidence="12" key="1">
    <citation type="submission" date="2016-10" db="EMBL/GenBank/DDBJ databases">
        <authorList>
            <person name="Varghese N."/>
            <person name="Submissions S."/>
        </authorList>
    </citation>
    <scope>NUCLEOTIDE SEQUENCE [LARGE SCALE GENOMIC DNA]</scope>
    <source>
        <strain evidence="12">DSM 25751</strain>
    </source>
</reference>
<dbReference type="PANTHER" id="PTHR11138:SF5">
    <property type="entry name" value="METHIONYL-TRNA FORMYLTRANSFERASE, MITOCHONDRIAL"/>
    <property type="match status" value="1"/>
</dbReference>
<dbReference type="InterPro" id="IPR011034">
    <property type="entry name" value="Formyl_transferase-like_C_sf"/>
</dbReference>
<comment type="similarity">
    <text evidence="2 8">Belongs to the Fmt family.</text>
</comment>
<dbReference type="CDD" id="cd08646">
    <property type="entry name" value="FMT_core_Met-tRNA-FMT_N"/>
    <property type="match status" value="1"/>
</dbReference>
<evidence type="ECO:0000259" key="10">
    <source>
        <dbReference type="Pfam" id="PF02911"/>
    </source>
</evidence>
<dbReference type="InterPro" id="IPR041711">
    <property type="entry name" value="Met-tRNA-FMT_N"/>
</dbReference>
<proteinExistence type="inferred from homology"/>
<accession>A0A1H6R7W2</accession>
<keyword evidence="12" id="KW-1185">Reference proteome</keyword>
<dbReference type="Pfam" id="PF00551">
    <property type="entry name" value="Formyl_trans_N"/>
    <property type="match status" value="1"/>
</dbReference>
<dbReference type="SUPFAM" id="SSF50486">
    <property type="entry name" value="FMT C-terminal domain-like"/>
    <property type="match status" value="1"/>
</dbReference>
<dbReference type="Pfam" id="PF02911">
    <property type="entry name" value="Formyl_trans_C"/>
    <property type="match status" value="1"/>
</dbReference>
<keyword evidence="5 8" id="KW-0808">Transferase</keyword>
<evidence type="ECO:0000256" key="1">
    <source>
        <dbReference type="ARBA" id="ARBA00002606"/>
    </source>
</evidence>
<dbReference type="OrthoDB" id="9802815at2"/>
<feature type="domain" description="Formyl transferase N-terminal" evidence="9">
    <location>
        <begin position="3"/>
        <end position="180"/>
    </location>
</feature>
<dbReference type="InterPro" id="IPR001555">
    <property type="entry name" value="GART_AS"/>
</dbReference>
<dbReference type="EMBL" id="FNYW01000001">
    <property type="protein sequence ID" value="SEI47715.1"/>
    <property type="molecule type" value="Genomic_DNA"/>
</dbReference>
<gene>
    <name evidence="8" type="primary">fmt</name>
    <name evidence="11" type="ORF">SAMN04488113_10116</name>
</gene>
<comment type="function">
    <text evidence="1 8">Attaches a formyl group to the free amino group of methionyl-tRNA(fMet). The formyl group appears to play a dual role in the initiator identity of N-formylmethionyl-tRNA by promoting its recognition by IF2 and preventing the misappropriation of this tRNA by the elongation apparatus.</text>
</comment>
<evidence type="ECO:0000313" key="12">
    <source>
        <dbReference type="Proteomes" id="UP000198564"/>
    </source>
</evidence>
<dbReference type="PROSITE" id="PS00373">
    <property type="entry name" value="GART"/>
    <property type="match status" value="1"/>
</dbReference>
<evidence type="ECO:0000256" key="5">
    <source>
        <dbReference type="ARBA" id="ARBA00022679"/>
    </source>
</evidence>
<dbReference type="RefSeq" id="WP_091631614.1">
    <property type="nucleotide sequence ID" value="NZ_FNYW01000001.1"/>
</dbReference>
<dbReference type="Proteomes" id="UP000198564">
    <property type="component" value="Unassembled WGS sequence"/>
</dbReference>
<dbReference type="Gene3D" id="3.40.50.170">
    <property type="entry name" value="Formyl transferase, N-terminal domain"/>
    <property type="match status" value="1"/>
</dbReference>
<evidence type="ECO:0000256" key="8">
    <source>
        <dbReference type="HAMAP-Rule" id="MF_00182"/>
    </source>
</evidence>
<dbReference type="HAMAP" id="MF_00182">
    <property type="entry name" value="Formyl_trans"/>
    <property type="match status" value="1"/>
</dbReference>
<dbReference type="InterPro" id="IPR005794">
    <property type="entry name" value="Fmt"/>
</dbReference>